<feature type="non-terminal residue" evidence="7">
    <location>
        <position position="603"/>
    </location>
</feature>
<protein>
    <submittedName>
        <fullName evidence="7">AC transposase</fullName>
    </submittedName>
</protein>
<evidence type="ECO:0000256" key="5">
    <source>
        <dbReference type="ARBA" id="ARBA00023242"/>
    </source>
</evidence>
<keyword evidence="2" id="KW-0479">Metal-binding</keyword>
<keyword evidence="4" id="KW-0862">Zinc</keyword>
<evidence type="ECO:0000259" key="6">
    <source>
        <dbReference type="Pfam" id="PF05699"/>
    </source>
</evidence>
<name>A0A9Q0S9F1_9DIPT</name>
<organism evidence="7 8">
    <name type="scientific">Pseudolycoriella hygida</name>
    <dbReference type="NCBI Taxonomy" id="35572"/>
    <lineage>
        <taxon>Eukaryota</taxon>
        <taxon>Metazoa</taxon>
        <taxon>Ecdysozoa</taxon>
        <taxon>Arthropoda</taxon>
        <taxon>Hexapoda</taxon>
        <taxon>Insecta</taxon>
        <taxon>Pterygota</taxon>
        <taxon>Neoptera</taxon>
        <taxon>Endopterygota</taxon>
        <taxon>Diptera</taxon>
        <taxon>Nematocera</taxon>
        <taxon>Sciaroidea</taxon>
        <taxon>Sciaridae</taxon>
        <taxon>Pseudolycoriella</taxon>
    </lineage>
</organism>
<evidence type="ECO:0000256" key="1">
    <source>
        <dbReference type="ARBA" id="ARBA00004123"/>
    </source>
</evidence>
<proteinExistence type="predicted"/>
<dbReference type="AlphaFoldDB" id="A0A9Q0S9F1"/>
<keyword evidence="5" id="KW-0539">Nucleus</keyword>
<dbReference type="PANTHER" id="PTHR46481">
    <property type="entry name" value="ZINC FINGER BED DOMAIN-CONTAINING PROTEIN 4"/>
    <property type="match status" value="1"/>
</dbReference>
<accession>A0A9Q0S9F1</accession>
<dbReference type="OrthoDB" id="1271298at2759"/>
<dbReference type="GO" id="GO:0008270">
    <property type="term" value="F:zinc ion binding"/>
    <property type="evidence" value="ECO:0007669"/>
    <property type="project" value="UniProtKB-KW"/>
</dbReference>
<evidence type="ECO:0000313" key="7">
    <source>
        <dbReference type="EMBL" id="KAJ6648115.1"/>
    </source>
</evidence>
<dbReference type="PANTHER" id="PTHR46481:SF10">
    <property type="entry name" value="ZINC FINGER BED DOMAIN-CONTAINING PROTEIN 39"/>
    <property type="match status" value="1"/>
</dbReference>
<dbReference type="EMBL" id="WJQU01000001">
    <property type="protein sequence ID" value="KAJ6648115.1"/>
    <property type="molecule type" value="Genomic_DNA"/>
</dbReference>
<feature type="domain" description="HAT C-terminal dimerisation" evidence="6">
    <location>
        <begin position="486"/>
        <end position="574"/>
    </location>
</feature>
<gene>
    <name evidence="7" type="primary">TRA1_19</name>
    <name evidence="7" type="ORF">Bhyg_03340</name>
</gene>
<dbReference type="GO" id="GO:0046983">
    <property type="term" value="F:protein dimerization activity"/>
    <property type="evidence" value="ECO:0007669"/>
    <property type="project" value="InterPro"/>
</dbReference>
<comment type="subcellular location">
    <subcellularLocation>
        <location evidence="1">Nucleus</location>
    </subcellularLocation>
</comment>
<evidence type="ECO:0000256" key="3">
    <source>
        <dbReference type="ARBA" id="ARBA00022771"/>
    </source>
</evidence>
<reference evidence="7" key="1">
    <citation type="submission" date="2022-07" db="EMBL/GenBank/DDBJ databases">
        <authorList>
            <person name="Trinca V."/>
            <person name="Uliana J.V.C."/>
            <person name="Torres T.T."/>
            <person name="Ward R.J."/>
            <person name="Monesi N."/>
        </authorList>
    </citation>
    <scope>NUCLEOTIDE SEQUENCE</scope>
    <source>
        <strain evidence="7">HSMRA1968</strain>
        <tissue evidence="7">Whole embryos</tissue>
    </source>
</reference>
<dbReference type="SUPFAM" id="SSF53098">
    <property type="entry name" value="Ribonuclease H-like"/>
    <property type="match status" value="1"/>
</dbReference>
<dbReference type="Pfam" id="PF05699">
    <property type="entry name" value="Dimer_Tnp_hAT"/>
    <property type="match status" value="1"/>
</dbReference>
<dbReference type="InterPro" id="IPR012337">
    <property type="entry name" value="RNaseH-like_sf"/>
</dbReference>
<keyword evidence="3" id="KW-0863">Zinc-finger</keyword>
<evidence type="ECO:0000256" key="2">
    <source>
        <dbReference type="ARBA" id="ARBA00022723"/>
    </source>
</evidence>
<keyword evidence="8" id="KW-1185">Reference proteome</keyword>
<dbReference type="GO" id="GO:0005634">
    <property type="term" value="C:nucleus"/>
    <property type="evidence" value="ECO:0007669"/>
    <property type="project" value="UniProtKB-SubCell"/>
</dbReference>
<comment type="caution">
    <text evidence="7">The sequence shown here is derived from an EMBL/GenBank/DDBJ whole genome shotgun (WGS) entry which is preliminary data.</text>
</comment>
<dbReference type="InterPro" id="IPR052035">
    <property type="entry name" value="ZnF_BED_domain_contain"/>
</dbReference>
<evidence type="ECO:0000313" key="8">
    <source>
        <dbReference type="Proteomes" id="UP001151699"/>
    </source>
</evidence>
<sequence>MKRKHASMYFDEINKGKAHVENRLVTREIFRQKVIRFIVCSDQPFTIVEDPFFKDLIDYCSEGNEDCELFCAKTAKNEIQKLFVEYKANITEMLQMNTDCWTSSNQHPFQGVIGRWISDDWELQNAVIDLTVLQGSHTGKNIAKFFWDVLVDYNLLQKVLGVTTDNASNMDSFFVELEKLFGDHGSRDMIIMIGDGDEDAYSSDDGSDVDPDVEKKRSKELPVVAKIRKGVVAIRRSPQRREMFQRQCKVADIPHKNLIRDVRTRFNSTLNMIERAKEMSTPYDMTLSCIPELRKYVLSDYEWKVIDELIKLLAPFKEATIMLSSEHSPTLSRISSVYQLLFTHLEKYIDEEEAPAASKRARNSKCMERSEWLVNAARNGWEKLKKYYPTSDGLVHIVATDPRYKLVWYKAIGWPKQWIDNARRLVTELYKTKYLPTYSNKDLDNNGIQAKPTPPKTTDNAHHSLFGDLFSQQMSTYQRISANDDLKRYLAENVVDPDMLIKERTGINGVLGWWKIHEKEYPIVAAMAKDFLAISGTGIPVEGLFSTGTDITSPKRQCLAAETIRVLICLKSWMKGKEAFQNDLQNALMYKLGTDGATDRTDE</sequence>
<dbReference type="InterPro" id="IPR008906">
    <property type="entry name" value="HATC_C_dom"/>
</dbReference>
<evidence type="ECO:0000256" key="4">
    <source>
        <dbReference type="ARBA" id="ARBA00022833"/>
    </source>
</evidence>
<dbReference type="Proteomes" id="UP001151699">
    <property type="component" value="Chromosome A"/>
</dbReference>